<comment type="subcellular location">
    <subcellularLocation>
        <location evidence="1">Membrane</location>
        <topology evidence="1">Multi-pass membrane protein</topology>
    </subcellularLocation>
</comment>
<protein>
    <submittedName>
        <fullName evidence="9">MFS general substrate transporter</fullName>
    </submittedName>
</protein>
<dbReference type="OrthoDB" id="5296287at2759"/>
<dbReference type="AlphaFoldDB" id="A0A2J6T3K2"/>
<dbReference type="PANTHER" id="PTHR23502">
    <property type="entry name" value="MAJOR FACILITATOR SUPERFAMILY"/>
    <property type="match status" value="1"/>
</dbReference>
<dbReference type="Proteomes" id="UP000235371">
    <property type="component" value="Unassembled WGS sequence"/>
</dbReference>
<evidence type="ECO:0000313" key="10">
    <source>
        <dbReference type="Proteomes" id="UP000235371"/>
    </source>
</evidence>
<dbReference type="InterPro" id="IPR036259">
    <property type="entry name" value="MFS_trans_sf"/>
</dbReference>
<evidence type="ECO:0000256" key="5">
    <source>
        <dbReference type="ARBA" id="ARBA00023136"/>
    </source>
</evidence>
<dbReference type="EMBL" id="KZ613846">
    <property type="protein sequence ID" value="PMD57604.1"/>
    <property type="molecule type" value="Genomic_DNA"/>
</dbReference>
<feature type="region of interest" description="Disordered" evidence="6">
    <location>
        <begin position="1"/>
        <end position="52"/>
    </location>
</feature>
<dbReference type="InParanoid" id="A0A2J6T3K2"/>
<dbReference type="GO" id="GO:0016020">
    <property type="term" value="C:membrane"/>
    <property type="evidence" value="ECO:0007669"/>
    <property type="project" value="UniProtKB-SubCell"/>
</dbReference>
<feature type="transmembrane region" description="Helical" evidence="7">
    <location>
        <begin position="104"/>
        <end position="128"/>
    </location>
</feature>
<proteinExistence type="inferred from homology"/>
<dbReference type="FunFam" id="1.20.1250.20:FF:000011">
    <property type="entry name" value="MFS multidrug transporter, putative"/>
    <property type="match status" value="1"/>
</dbReference>
<dbReference type="Gene3D" id="1.20.1250.20">
    <property type="entry name" value="MFS general substrate transporter like domains"/>
    <property type="match status" value="1"/>
</dbReference>
<accession>A0A2J6T3K2</accession>
<evidence type="ECO:0000256" key="4">
    <source>
        <dbReference type="ARBA" id="ARBA00022989"/>
    </source>
</evidence>
<keyword evidence="5 7" id="KW-0472">Membrane</keyword>
<evidence type="ECO:0000256" key="6">
    <source>
        <dbReference type="SAM" id="MobiDB-lite"/>
    </source>
</evidence>
<gene>
    <name evidence="9" type="ORF">K444DRAFT_593016</name>
</gene>
<feature type="transmembrane region" description="Helical" evidence="7">
    <location>
        <begin position="199"/>
        <end position="221"/>
    </location>
</feature>
<dbReference type="STRING" id="1095630.A0A2J6T3K2"/>
<evidence type="ECO:0000256" key="2">
    <source>
        <dbReference type="ARBA" id="ARBA00008335"/>
    </source>
</evidence>
<dbReference type="SUPFAM" id="SSF103473">
    <property type="entry name" value="MFS general substrate transporter"/>
    <property type="match status" value="1"/>
</dbReference>
<evidence type="ECO:0000256" key="7">
    <source>
        <dbReference type="SAM" id="Phobius"/>
    </source>
</evidence>
<feature type="transmembrane region" description="Helical" evidence="7">
    <location>
        <begin position="391"/>
        <end position="410"/>
    </location>
</feature>
<evidence type="ECO:0000259" key="8">
    <source>
        <dbReference type="PROSITE" id="PS50850"/>
    </source>
</evidence>
<feature type="transmembrane region" description="Helical" evidence="7">
    <location>
        <begin position="65"/>
        <end position="84"/>
    </location>
</feature>
<comment type="similarity">
    <text evidence="2">Belongs to the major facilitator superfamily.</text>
</comment>
<evidence type="ECO:0000256" key="1">
    <source>
        <dbReference type="ARBA" id="ARBA00004141"/>
    </source>
</evidence>
<evidence type="ECO:0000256" key="3">
    <source>
        <dbReference type="ARBA" id="ARBA00022692"/>
    </source>
</evidence>
<feature type="transmembrane region" description="Helical" evidence="7">
    <location>
        <begin position="308"/>
        <end position="332"/>
    </location>
</feature>
<name>A0A2J6T3K2_9HELO</name>
<dbReference type="PANTHER" id="PTHR23502:SF68">
    <property type="entry name" value="MULTIDRUG TRANSPORTER, PUTATIVE (AFU_ORTHOLOGUE AFUA_3G01120)-RELATED"/>
    <property type="match status" value="1"/>
</dbReference>
<feature type="transmembrane region" description="Helical" evidence="7">
    <location>
        <begin position="416"/>
        <end position="437"/>
    </location>
</feature>
<feature type="domain" description="Major facilitator superfamily (MFS) profile" evidence="8">
    <location>
        <begin position="65"/>
        <end position="513"/>
    </location>
</feature>
<feature type="transmembrane region" description="Helical" evidence="7">
    <location>
        <begin position="352"/>
        <end position="371"/>
    </location>
</feature>
<keyword evidence="3 7" id="KW-0812">Transmembrane</keyword>
<dbReference type="InterPro" id="IPR020846">
    <property type="entry name" value="MFS_dom"/>
</dbReference>
<evidence type="ECO:0000313" key="9">
    <source>
        <dbReference type="EMBL" id="PMD57604.1"/>
    </source>
</evidence>
<reference evidence="9 10" key="1">
    <citation type="submission" date="2016-04" db="EMBL/GenBank/DDBJ databases">
        <title>A degradative enzymes factory behind the ericoid mycorrhizal symbiosis.</title>
        <authorList>
            <consortium name="DOE Joint Genome Institute"/>
            <person name="Martino E."/>
            <person name="Morin E."/>
            <person name="Grelet G."/>
            <person name="Kuo A."/>
            <person name="Kohler A."/>
            <person name="Daghino S."/>
            <person name="Barry K."/>
            <person name="Choi C."/>
            <person name="Cichocki N."/>
            <person name="Clum A."/>
            <person name="Copeland A."/>
            <person name="Hainaut M."/>
            <person name="Haridas S."/>
            <person name="Labutti K."/>
            <person name="Lindquist E."/>
            <person name="Lipzen A."/>
            <person name="Khouja H.-R."/>
            <person name="Murat C."/>
            <person name="Ohm R."/>
            <person name="Olson A."/>
            <person name="Spatafora J."/>
            <person name="Veneault-Fourrey C."/>
            <person name="Henrissat B."/>
            <person name="Grigoriev I."/>
            <person name="Martin F."/>
            <person name="Perotto S."/>
        </authorList>
    </citation>
    <scope>NUCLEOTIDE SEQUENCE [LARGE SCALE GENOMIC DNA]</scope>
    <source>
        <strain evidence="9 10">E</strain>
    </source>
</reference>
<feature type="transmembrane region" description="Helical" evidence="7">
    <location>
        <begin position="140"/>
        <end position="159"/>
    </location>
</feature>
<feature type="transmembrane region" description="Helical" evidence="7">
    <location>
        <begin position="449"/>
        <end position="472"/>
    </location>
</feature>
<dbReference type="PROSITE" id="PS50850">
    <property type="entry name" value="MFS"/>
    <property type="match status" value="1"/>
</dbReference>
<sequence length="520" mass="56733">MDGDATAVSKSKENTRRLSVDIEQDAEPNGPRAHHNPGDPNVVDWEGPDDPENPMNWSTKEKWRNASMLAIMTLITPLASSMFAPGVPAVLKEFRSTSSILASMVVSGMWFLCFLLYILGYAAGPLFIAPLSEMYGRAPIYHISNVFFLIFTIGCAVSNSLNMLIVFRLLAGVAGSTVITIGGGTFGDLFSAAERGPAMAIWAMGPLLGPIIGPVAGGFLAEAAGWRWVFWVITIAASRTPTPFQRAGLLTLAMFALMRETYSVKILERKTRRLRKETGNQDLVSKLDSGLTRRDHLQRALLLPLRMLFLSPIVLIFSTYMAMVYGYLYLMFTTLTEVFERVYGFSTGTVGLVYLGLGCGMLIGLFIFGAVSKISAKKLAGAGDITPESRLPLMIPGALCVPIGLFIYGWTVQYHVFWFVPIFGSALVGIGLISTFLPISTYLVDTFTIYSASALAANTVLRSLVGALLPLAGPPMYAKLGFGWGNSLLAFIALAMCPLPFLFWKYGAWIRTNPRFQVTL</sequence>
<keyword evidence="10" id="KW-1185">Reference proteome</keyword>
<keyword evidence="4 7" id="KW-1133">Transmembrane helix</keyword>
<feature type="compositionally biased region" description="Basic and acidic residues" evidence="6">
    <location>
        <begin position="10"/>
        <end position="20"/>
    </location>
</feature>
<dbReference type="GO" id="GO:0022857">
    <property type="term" value="F:transmembrane transporter activity"/>
    <property type="evidence" value="ECO:0007669"/>
    <property type="project" value="InterPro"/>
</dbReference>
<dbReference type="RefSeq" id="XP_024734508.1">
    <property type="nucleotide sequence ID" value="XM_024878281.1"/>
</dbReference>
<dbReference type="GeneID" id="36586358"/>
<dbReference type="InterPro" id="IPR011701">
    <property type="entry name" value="MFS"/>
</dbReference>
<feature type="transmembrane region" description="Helical" evidence="7">
    <location>
        <begin position="165"/>
        <end position="187"/>
    </location>
</feature>
<dbReference type="CDD" id="cd17323">
    <property type="entry name" value="MFS_Tpo1_MDR_like"/>
    <property type="match status" value="1"/>
</dbReference>
<feature type="transmembrane region" description="Helical" evidence="7">
    <location>
        <begin position="484"/>
        <end position="504"/>
    </location>
</feature>
<organism evidence="9 10">
    <name type="scientific">Hyaloscypha bicolor E</name>
    <dbReference type="NCBI Taxonomy" id="1095630"/>
    <lineage>
        <taxon>Eukaryota</taxon>
        <taxon>Fungi</taxon>
        <taxon>Dikarya</taxon>
        <taxon>Ascomycota</taxon>
        <taxon>Pezizomycotina</taxon>
        <taxon>Leotiomycetes</taxon>
        <taxon>Helotiales</taxon>
        <taxon>Hyaloscyphaceae</taxon>
        <taxon>Hyaloscypha</taxon>
        <taxon>Hyaloscypha bicolor</taxon>
    </lineage>
</organism>
<dbReference type="Pfam" id="PF07690">
    <property type="entry name" value="MFS_1"/>
    <property type="match status" value="1"/>
</dbReference>